<sequence>LCQSHKPPHPSKRELVVAHEHARCTGPRREDLWLEFHSEQCSPAHDSECDRRGGSLYLVPASPWRNLRTSISLYQTRLFSSATRLDLLRRLRCRYLSVSRSSTAGCTPGTLPDHRHARRSVQEHVGLCTAQTPHYWDPWRLRGVGPLLRQRLFWLRHLLRNVRIHQVPSLLRL</sequence>
<feature type="non-terminal residue" evidence="1">
    <location>
        <position position="1"/>
    </location>
</feature>
<feature type="non-terminal residue" evidence="1">
    <location>
        <position position="173"/>
    </location>
</feature>
<accession>A0ABR0LLS6</accession>
<dbReference type="Proteomes" id="UP001357485">
    <property type="component" value="Unassembled WGS sequence"/>
</dbReference>
<organism evidence="1 2">
    <name type="scientific">Cryomyces antarcticus</name>
    <dbReference type="NCBI Taxonomy" id="329879"/>
    <lineage>
        <taxon>Eukaryota</taxon>
        <taxon>Fungi</taxon>
        <taxon>Dikarya</taxon>
        <taxon>Ascomycota</taxon>
        <taxon>Pezizomycotina</taxon>
        <taxon>Dothideomycetes</taxon>
        <taxon>Dothideomycetes incertae sedis</taxon>
        <taxon>Cryomyces</taxon>
    </lineage>
</organism>
<reference evidence="1 2" key="1">
    <citation type="submission" date="2023-08" db="EMBL/GenBank/DDBJ databases">
        <title>Black Yeasts Isolated from many extreme environments.</title>
        <authorList>
            <person name="Coleine C."/>
            <person name="Stajich J.E."/>
            <person name="Selbmann L."/>
        </authorList>
    </citation>
    <scope>NUCLEOTIDE SEQUENCE [LARGE SCALE GENOMIC DNA]</scope>
    <source>
        <strain evidence="1 2">CCFEE 536</strain>
    </source>
</reference>
<keyword evidence="2" id="KW-1185">Reference proteome</keyword>
<evidence type="ECO:0000313" key="2">
    <source>
        <dbReference type="Proteomes" id="UP001357485"/>
    </source>
</evidence>
<gene>
    <name evidence="1" type="ORF">LTR16_006551</name>
</gene>
<evidence type="ECO:0000313" key="1">
    <source>
        <dbReference type="EMBL" id="KAK5197626.1"/>
    </source>
</evidence>
<protein>
    <submittedName>
        <fullName evidence="1">Uncharacterized protein</fullName>
    </submittedName>
</protein>
<dbReference type="EMBL" id="JAVRRA010017657">
    <property type="protein sequence ID" value="KAK5197626.1"/>
    <property type="molecule type" value="Genomic_DNA"/>
</dbReference>
<comment type="caution">
    <text evidence="1">The sequence shown here is derived from an EMBL/GenBank/DDBJ whole genome shotgun (WGS) entry which is preliminary data.</text>
</comment>
<name>A0ABR0LLS6_9PEZI</name>
<proteinExistence type="predicted"/>